<accession>A0A5S9ME69</accession>
<name>A0A5S9ME69_BACIA</name>
<organism evidence="2 3">
    <name type="scientific">Bacillus safensis</name>
    <dbReference type="NCBI Taxonomy" id="561879"/>
    <lineage>
        <taxon>Bacteria</taxon>
        <taxon>Bacillati</taxon>
        <taxon>Bacillota</taxon>
        <taxon>Bacilli</taxon>
        <taxon>Bacillales</taxon>
        <taxon>Bacillaceae</taxon>
        <taxon>Bacillus</taxon>
    </lineage>
</organism>
<sequence length="44" mass="4842">MSQTLFIDGQWVGAKSSDTRDIINPFNQEVIATVSEGSRNDARS</sequence>
<dbReference type="GO" id="GO:0016491">
    <property type="term" value="F:oxidoreductase activity"/>
    <property type="evidence" value="ECO:0007669"/>
    <property type="project" value="UniProtKB-KW"/>
</dbReference>
<evidence type="ECO:0000256" key="1">
    <source>
        <dbReference type="ARBA" id="ARBA00023002"/>
    </source>
</evidence>
<dbReference type="Proteomes" id="UP000464658">
    <property type="component" value="Chromosome"/>
</dbReference>
<dbReference type="AlphaFoldDB" id="A0A5S9ME69"/>
<keyword evidence="1" id="KW-0560">Oxidoreductase</keyword>
<dbReference type="SUPFAM" id="SSF53720">
    <property type="entry name" value="ALDH-like"/>
    <property type="match status" value="1"/>
</dbReference>
<dbReference type="InterPro" id="IPR016162">
    <property type="entry name" value="Ald_DH_N"/>
</dbReference>
<gene>
    <name evidence="2" type="ORF">BsIDN1_54180</name>
</gene>
<proteinExistence type="predicted"/>
<protein>
    <recommendedName>
        <fullName evidence="4">Aldehyde dehydrogenase domain-containing protein</fullName>
    </recommendedName>
</protein>
<reference evidence="2 3" key="1">
    <citation type="submission" date="2019-12" db="EMBL/GenBank/DDBJ databases">
        <title>Full genome sequence of a Bacillus safensis strain isolated from commercially available natto in Indonesia.</title>
        <authorList>
            <person name="Yoshida M."/>
            <person name="Uomi M."/>
            <person name="Waturangi D."/>
            <person name="Ekaputri J.J."/>
            <person name="Setiamarga D.H.E."/>
        </authorList>
    </citation>
    <scope>NUCLEOTIDE SEQUENCE [LARGE SCALE GENOMIC DNA]</scope>
    <source>
        <strain evidence="2 3">IDN1</strain>
    </source>
</reference>
<evidence type="ECO:0008006" key="4">
    <source>
        <dbReference type="Google" id="ProtNLM"/>
    </source>
</evidence>
<dbReference type="EMBL" id="AP021906">
    <property type="protein sequence ID" value="BBP91800.1"/>
    <property type="molecule type" value="Genomic_DNA"/>
</dbReference>
<dbReference type="InterPro" id="IPR016161">
    <property type="entry name" value="Ald_DH/histidinol_DH"/>
</dbReference>
<evidence type="ECO:0000313" key="2">
    <source>
        <dbReference type="EMBL" id="BBP91800.1"/>
    </source>
</evidence>
<evidence type="ECO:0000313" key="3">
    <source>
        <dbReference type="Proteomes" id="UP000464658"/>
    </source>
</evidence>
<dbReference type="Gene3D" id="3.40.605.10">
    <property type="entry name" value="Aldehyde Dehydrogenase, Chain A, domain 1"/>
    <property type="match status" value="1"/>
</dbReference>